<dbReference type="AlphaFoldDB" id="I9B2M2"/>
<dbReference type="GO" id="GO:0003677">
    <property type="term" value="F:DNA binding"/>
    <property type="evidence" value="ECO:0007669"/>
    <property type="project" value="UniProtKB-KW"/>
</dbReference>
<feature type="domain" description="HTH lysR-type" evidence="5">
    <location>
        <begin position="1"/>
        <end position="58"/>
    </location>
</feature>
<keyword evidence="7" id="KW-1185">Reference proteome</keyword>
<dbReference type="GO" id="GO:0005829">
    <property type="term" value="C:cytosol"/>
    <property type="evidence" value="ECO:0007669"/>
    <property type="project" value="TreeGrafter"/>
</dbReference>
<dbReference type="PRINTS" id="PR00039">
    <property type="entry name" value="HTHLYSR"/>
</dbReference>
<reference evidence="6 7" key="1">
    <citation type="journal article" date="2012" name="J. Bacteriol.">
        <title>Draft Genome Sequences for Two Metal-Reducing Pelosinus fermentans Strains Isolated from a Cr(VI)-Contaminated Site and for Type Strain R7.</title>
        <authorList>
            <person name="Brown S.D."/>
            <person name="Podar M."/>
            <person name="Klingeman D.M."/>
            <person name="Johnson C.M."/>
            <person name="Yang Z.K."/>
            <person name="Utturkar S.M."/>
            <person name="Land M.L."/>
            <person name="Mosher J.J."/>
            <person name="Hurt R.A.Jr."/>
            <person name="Phelps T.J."/>
            <person name="Palumbo A.V."/>
            <person name="Arkin A.P."/>
            <person name="Hazen T.C."/>
            <person name="Elias D.A."/>
        </authorList>
    </citation>
    <scope>NUCLEOTIDE SEQUENCE [LARGE SCALE GENOMIC DNA]</scope>
    <source>
        <strain evidence="6 7">B4</strain>
    </source>
</reference>
<dbReference type="Proteomes" id="UP000004324">
    <property type="component" value="Unassembled WGS sequence"/>
</dbReference>
<dbReference type="InterPro" id="IPR036388">
    <property type="entry name" value="WH-like_DNA-bd_sf"/>
</dbReference>
<dbReference type="SUPFAM" id="SSF46785">
    <property type="entry name" value="Winged helix' DNA-binding domain"/>
    <property type="match status" value="1"/>
</dbReference>
<sequence length="293" mass="33115">MELRQLEYFLMVSKTNSFTRAAERLYVSQPAVTNAIRILEEELGVQLFDRNQKQAVLTAEGQVFFNHVENIMCGVSKTIFEINELKNLNSGLLTLAITPIAGTWPIPKLLKIFKCKYPNIQISFIEENVTEVQTLLIENKADLGIVILGDNNNLIDYTLISSQELVICCSKNHCFQRKNSIDLSELVNEPLILLTQNCLLRKIIVKEFERLNTLPQIAFESNHIQTIKSLVACNAGLTILPYDLCDNSLVTIPLDTPLTIDTAIAIKKNKYISHAAQAFLTLAKENFLKHHEN</sequence>
<evidence type="ECO:0000256" key="1">
    <source>
        <dbReference type="ARBA" id="ARBA00009437"/>
    </source>
</evidence>
<evidence type="ECO:0000256" key="4">
    <source>
        <dbReference type="ARBA" id="ARBA00023163"/>
    </source>
</evidence>
<dbReference type="InterPro" id="IPR050950">
    <property type="entry name" value="HTH-type_LysR_regulators"/>
</dbReference>
<dbReference type="InterPro" id="IPR000847">
    <property type="entry name" value="LysR_HTH_N"/>
</dbReference>
<dbReference type="GO" id="GO:0003700">
    <property type="term" value="F:DNA-binding transcription factor activity"/>
    <property type="evidence" value="ECO:0007669"/>
    <property type="project" value="InterPro"/>
</dbReference>
<comment type="caution">
    <text evidence="6">The sequence shown here is derived from an EMBL/GenBank/DDBJ whole genome shotgun (WGS) entry which is preliminary data.</text>
</comment>
<keyword evidence="2" id="KW-0805">Transcription regulation</keyword>
<evidence type="ECO:0000313" key="7">
    <source>
        <dbReference type="Proteomes" id="UP000004324"/>
    </source>
</evidence>
<protein>
    <submittedName>
        <fullName evidence="6">LysR substrate-binding protein</fullName>
    </submittedName>
</protein>
<dbReference type="InterPro" id="IPR005119">
    <property type="entry name" value="LysR_subst-bd"/>
</dbReference>
<dbReference type="CDD" id="cd05466">
    <property type="entry name" value="PBP2_LTTR_substrate"/>
    <property type="match status" value="1"/>
</dbReference>
<evidence type="ECO:0000256" key="3">
    <source>
        <dbReference type="ARBA" id="ARBA00023125"/>
    </source>
</evidence>
<dbReference type="PATRIC" id="fig|1149862.3.peg.1627"/>
<dbReference type="PROSITE" id="PS50931">
    <property type="entry name" value="HTH_LYSR"/>
    <property type="match status" value="1"/>
</dbReference>
<proteinExistence type="inferred from homology"/>
<dbReference type="FunFam" id="1.10.10.10:FF:000001">
    <property type="entry name" value="LysR family transcriptional regulator"/>
    <property type="match status" value="1"/>
</dbReference>
<gene>
    <name evidence="6" type="ORF">FB4_3067</name>
</gene>
<dbReference type="PANTHER" id="PTHR30419">
    <property type="entry name" value="HTH-TYPE TRANSCRIPTIONAL REGULATOR YBHD"/>
    <property type="match status" value="1"/>
</dbReference>
<accession>I9B2M2</accession>
<organism evidence="6 7">
    <name type="scientific">Pelosinus fermentans B4</name>
    <dbReference type="NCBI Taxonomy" id="1149862"/>
    <lineage>
        <taxon>Bacteria</taxon>
        <taxon>Bacillati</taxon>
        <taxon>Bacillota</taxon>
        <taxon>Negativicutes</taxon>
        <taxon>Selenomonadales</taxon>
        <taxon>Sporomusaceae</taxon>
        <taxon>Pelosinus</taxon>
    </lineage>
</organism>
<dbReference type="SUPFAM" id="SSF53850">
    <property type="entry name" value="Periplasmic binding protein-like II"/>
    <property type="match status" value="1"/>
</dbReference>
<evidence type="ECO:0000256" key="2">
    <source>
        <dbReference type="ARBA" id="ARBA00023015"/>
    </source>
</evidence>
<dbReference type="PANTHER" id="PTHR30419:SF30">
    <property type="entry name" value="LYSR FAMILY TRANSCRIPTIONAL REGULATOR"/>
    <property type="match status" value="1"/>
</dbReference>
<dbReference type="EMBL" id="AKVJ01000021">
    <property type="protein sequence ID" value="EIW19357.1"/>
    <property type="molecule type" value="Genomic_DNA"/>
</dbReference>
<comment type="similarity">
    <text evidence="1">Belongs to the LysR transcriptional regulatory family.</text>
</comment>
<evidence type="ECO:0000313" key="6">
    <source>
        <dbReference type="EMBL" id="EIW19357.1"/>
    </source>
</evidence>
<dbReference type="OrthoDB" id="108771at2"/>
<evidence type="ECO:0000259" key="5">
    <source>
        <dbReference type="PROSITE" id="PS50931"/>
    </source>
</evidence>
<dbReference type="InterPro" id="IPR036390">
    <property type="entry name" value="WH_DNA-bd_sf"/>
</dbReference>
<dbReference type="Pfam" id="PF03466">
    <property type="entry name" value="LysR_substrate"/>
    <property type="match status" value="1"/>
</dbReference>
<keyword evidence="4" id="KW-0804">Transcription</keyword>
<name>I9B2M2_9FIRM</name>
<dbReference type="Gene3D" id="3.40.190.290">
    <property type="match status" value="1"/>
</dbReference>
<dbReference type="Gene3D" id="1.10.10.10">
    <property type="entry name" value="Winged helix-like DNA-binding domain superfamily/Winged helix DNA-binding domain"/>
    <property type="match status" value="1"/>
</dbReference>
<dbReference type="Pfam" id="PF00126">
    <property type="entry name" value="HTH_1"/>
    <property type="match status" value="1"/>
</dbReference>
<keyword evidence="3" id="KW-0238">DNA-binding</keyword>
<dbReference type="RefSeq" id="WP_007932977.1">
    <property type="nucleotide sequence ID" value="NZ_AKVJ01000021.1"/>
</dbReference>